<dbReference type="Pfam" id="PF03389">
    <property type="entry name" value="MobA_MobL"/>
    <property type="match status" value="1"/>
</dbReference>
<evidence type="ECO:0000256" key="1">
    <source>
        <dbReference type="ARBA" id="ARBA00010873"/>
    </source>
</evidence>
<comment type="similarity">
    <text evidence="1">Belongs to the MobA/MobL family.</text>
</comment>
<evidence type="ECO:0000256" key="3">
    <source>
        <dbReference type="SAM" id="MobiDB-lite"/>
    </source>
</evidence>
<feature type="region of interest" description="Disordered" evidence="3">
    <location>
        <begin position="309"/>
        <end position="394"/>
    </location>
</feature>
<comment type="caution">
    <text evidence="5">The sequence shown here is derived from an EMBL/GenBank/DDBJ whole genome shotgun (WGS) entry which is preliminary data.</text>
</comment>
<sequence length="394" mass="44628">MAIYHLSLKTISRSKGQSAVASSAYRSGSKLKDRETGETKDFTKKHGVAYSEIQLPPQAPAEYRDREVLWNAVQDKESKSNAQLAREVEVALPAELDRETQKKLVHDYVQQNFVDRGMCADWSIHDKEDGNPHAHIMLTTRAIKKNGTWAPKQKSTYLLDKAGAKVPQIDPKTGQQKIGARGRKMWKRTTESYTDWNDRSNAEQWRANWAESCNTYLKPEDKIDHRSYERQGVEQVPTIHEGHVAREMGERSERVQTNKDIKTGNAEMAGISAVLAKVQEEARNLRQRIVDLIELMKKRAEEKAEAKRVAEVKRQAEQSARPAPAPRSAEPTPNVADNFLQKLNADKAKRAKPEPLEKSVAGDFLQKLNADRSKKQAHKDREQTVNHDQGGPEL</sequence>
<reference evidence="5 6" key="1">
    <citation type="submission" date="2021-01" db="EMBL/GenBank/DDBJ databases">
        <title>High-quality draft genome sequence data of six Lactiplantibacillus plantarum subsp. argentoratensis strains isolated from various Greek sourdoughs.</title>
        <authorList>
            <person name="Syrokou M.K."/>
            <person name="Paramithiotis S."/>
            <person name="Skandamis P.N."/>
            <person name="Drosinos E.H."/>
            <person name="Bosnea L."/>
            <person name="Mataragas M."/>
        </authorList>
    </citation>
    <scope>NUCLEOTIDE SEQUENCE [LARGE SCALE GENOMIC DNA]</scope>
    <source>
        <strain evidence="5 6">LQC 2520</strain>
    </source>
</reference>
<feature type="region of interest" description="Disordered" evidence="3">
    <location>
        <begin position="22"/>
        <end position="43"/>
    </location>
</feature>
<dbReference type="NCBIfam" id="NF041496">
    <property type="entry name" value="MobQ"/>
    <property type="match status" value="1"/>
</dbReference>
<gene>
    <name evidence="5" type="ORF">JKL17_14980</name>
</gene>
<feature type="domain" description="MobA/MobL protein" evidence="4">
    <location>
        <begin position="17"/>
        <end position="251"/>
    </location>
</feature>
<accession>A0ABS5ULI5</accession>
<keyword evidence="6" id="KW-1185">Reference proteome</keyword>
<keyword evidence="2" id="KW-0184">Conjugation</keyword>
<organism evidence="5 6">
    <name type="scientific">Lactiplantibacillus argentoratensis</name>
    <dbReference type="NCBI Taxonomy" id="271881"/>
    <lineage>
        <taxon>Bacteria</taxon>
        <taxon>Bacillati</taxon>
        <taxon>Bacillota</taxon>
        <taxon>Bacilli</taxon>
        <taxon>Lactobacillales</taxon>
        <taxon>Lactobacillaceae</taxon>
        <taxon>Lactiplantibacillus</taxon>
    </lineage>
</organism>
<feature type="compositionally biased region" description="Basic and acidic residues" evidence="3">
    <location>
        <begin position="30"/>
        <end position="43"/>
    </location>
</feature>
<dbReference type="EMBL" id="JAEQMM010000006">
    <property type="protein sequence ID" value="MBT1139412.1"/>
    <property type="molecule type" value="Genomic_DNA"/>
</dbReference>
<feature type="compositionally biased region" description="Basic and acidic residues" evidence="3">
    <location>
        <begin position="344"/>
        <end position="357"/>
    </location>
</feature>
<dbReference type="Gene3D" id="3.30.930.30">
    <property type="match status" value="1"/>
</dbReference>
<dbReference type="InterPro" id="IPR005053">
    <property type="entry name" value="MobA_MobL"/>
</dbReference>
<dbReference type="Proteomes" id="UP000694640">
    <property type="component" value="Unassembled WGS sequence"/>
</dbReference>
<proteinExistence type="inferred from homology"/>
<evidence type="ECO:0000259" key="4">
    <source>
        <dbReference type="Pfam" id="PF03389"/>
    </source>
</evidence>
<evidence type="ECO:0000256" key="2">
    <source>
        <dbReference type="ARBA" id="ARBA00022971"/>
    </source>
</evidence>
<feature type="compositionally biased region" description="Basic and acidic residues" evidence="3">
    <location>
        <begin position="369"/>
        <end position="385"/>
    </location>
</feature>
<feature type="compositionally biased region" description="Low complexity" evidence="3">
    <location>
        <begin position="317"/>
        <end position="331"/>
    </location>
</feature>
<evidence type="ECO:0000313" key="6">
    <source>
        <dbReference type="Proteomes" id="UP000694640"/>
    </source>
</evidence>
<name>A0ABS5ULI5_9LACO</name>
<evidence type="ECO:0000313" key="5">
    <source>
        <dbReference type="EMBL" id="MBT1139412.1"/>
    </source>
</evidence>
<protein>
    <submittedName>
        <fullName evidence="5">MobA/MobL family protein</fullName>
    </submittedName>
</protein>
<dbReference type="RefSeq" id="WP_063722172.1">
    <property type="nucleotide sequence ID" value="NZ_JAEQMM010000006.1"/>
</dbReference>